<dbReference type="KEGG" id="vcm:VCM66_2607"/>
<reference evidence="1 2" key="1">
    <citation type="journal article" date="2008" name="PLoS ONE">
        <title>A recalibrated molecular clock and independent origins for the cholera pandemic clones.</title>
        <authorList>
            <person name="Feng L."/>
            <person name="Reeves P.R."/>
            <person name="Lan R."/>
            <person name="Ren Y."/>
            <person name="Gao C."/>
            <person name="Zhou Z."/>
            <person name="Ren Y."/>
            <person name="Cheng J."/>
            <person name="Wang W."/>
            <person name="Wang J."/>
            <person name="Qian W."/>
            <person name="Li D."/>
            <person name="Wang L."/>
        </authorList>
    </citation>
    <scope>NUCLEOTIDE SEQUENCE [LARGE SCALE GENOMIC DNA]</scope>
    <source>
        <strain evidence="1 2">M66-2</strain>
    </source>
</reference>
<dbReference type="HOGENOM" id="CLU_3376638_0_0_6"/>
<sequence>MSSFYSALCTETRPKFDLFRYSVKKTAQFDPSLT</sequence>
<protein>
    <submittedName>
        <fullName evidence="1">Uncharacterized protein</fullName>
    </submittedName>
</protein>
<evidence type="ECO:0000313" key="2">
    <source>
        <dbReference type="Proteomes" id="UP000001217"/>
    </source>
</evidence>
<proteinExistence type="predicted"/>
<dbReference type="Proteomes" id="UP000001217">
    <property type="component" value="Chromosome I"/>
</dbReference>
<organism evidence="1 2">
    <name type="scientific">Vibrio cholerae serotype O1 (strain M66-2)</name>
    <dbReference type="NCBI Taxonomy" id="579112"/>
    <lineage>
        <taxon>Bacteria</taxon>
        <taxon>Pseudomonadati</taxon>
        <taxon>Pseudomonadota</taxon>
        <taxon>Gammaproteobacteria</taxon>
        <taxon>Vibrionales</taxon>
        <taxon>Vibrionaceae</taxon>
        <taxon>Vibrio</taxon>
    </lineage>
</organism>
<dbReference type="EMBL" id="CP001233">
    <property type="protein sequence ID" value="ACP06903.1"/>
    <property type="molecule type" value="Genomic_DNA"/>
</dbReference>
<name>C3LSB6_VIBCM</name>
<evidence type="ECO:0000313" key="1">
    <source>
        <dbReference type="EMBL" id="ACP06903.1"/>
    </source>
</evidence>
<gene>
    <name evidence="1" type="ordered locus">VCM66_2607</name>
</gene>
<dbReference type="AlphaFoldDB" id="C3LSB6"/>
<accession>C3LSB6</accession>